<dbReference type="InterPro" id="IPR027417">
    <property type="entry name" value="P-loop_NTPase"/>
</dbReference>
<accession>A0A1M5SAJ0</accession>
<organism evidence="4 5">
    <name type="scientific">Ferrimonas marina</name>
    <dbReference type="NCBI Taxonomy" id="299255"/>
    <lineage>
        <taxon>Bacteria</taxon>
        <taxon>Pseudomonadati</taxon>
        <taxon>Pseudomonadota</taxon>
        <taxon>Gammaproteobacteria</taxon>
        <taxon>Alteromonadales</taxon>
        <taxon>Ferrimonadaceae</taxon>
        <taxon>Ferrimonas</taxon>
    </lineage>
</organism>
<dbReference type="InterPro" id="IPR003593">
    <property type="entry name" value="AAA+_ATPase"/>
</dbReference>
<keyword evidence="2 4" id="KW-0067">ATP-binding</keyword>
<keyword evidence="1" id="KW-0547">Nucleotide-binding</keyword>
<dbReference type="InterPro" id="IPR015854">
    <property type="entry name" value="ABC_transpr_LolD-like"/>
</dbReference>
<dbReference type="GO" id="GO:0005524">
    <property type="term" value="F:ATP binding"/>
    <property type="evidence" value="ECO:0007669"/>
    <property type="project" value="UniProtKB-KW"/>
</dbReference>
<dbReference type="GO" id="GO:0016887">
    <property type="term" value="F:ATP hydrolysis activity"/>
    <property type="evidence" value="ECO:0007669"/>
    <property type="project" value="InterPro"/>
</dbReference>
<protein>
    <submittedName>
        <fullName evidence="4">Phosphonate transport system ATP-binding protein</fullName>
    </submittedName>
</protein>
<dbReference type="EMBL" id="FQXG01000002">
    <property type="protein sequence ID" value="SHH34923.1"/>
    <property type="molecule type" value="Genomic_DNA"/>
</dbReference>
<evidence type="ECO:0000256" key="2">
    <source>
        <dbReference type="ARBA" id="ARBA00022840"/>
    </source>
</evidence>
<dbReference type="PANTHER" id="PTHR24220">
    <property type="entry name" value="IMPORT ATP-BINDING PROTEIN"/>
    <property type="match status" value="1"/>
</dbReference>
<reference evidence="4 5" key="1">
    <citation type="submission" date="2016-11" db="EMBL/GenBank/DDBJ databases">
        <authorList>
            <person name="Jaros S."/>
            <person name="Januszkiewicz K."/>
            <person name="Wedrychowicz H."/>
        </authorList>
    </citation>
    <scope>NUCLEOTIDE SEQUENCE [LARGE SCALE GENOMIC DNA]</scope>
    <source>
        <strain evidence="4 5">DSM 16917</strain>
    </source>
</reference>
<dbReference type="SUPFAM" id="SSF52540">
    <property type="entry name" value="P-loop containing nucleoside triphosphate hydrolases"/>
    <property type="match status" value="1"/>
</dbReference>
<dbReference type="AlphaFoldDB" id="A0A1M5SAJ0"/>
<proteinExistence type="predicted"/>
<sequence length="218" mass="24097">MSLLQLPSQVLSRGGKPVLTLPALNIDAGERVALLGHSGVGKSTLLEALYRLQPKQVAWCPQRLGLVEPLSVYHNVYMGRLPRYSLLYNLVNLVRPWRKRQQEVLELLTPLGLDDKLTTPVSQLSGGQAQRTALGRALYQQRPIFLGDEPVTGIDPSQSRRLLTQLLQAHQTAVVALHDAELALACCDRILGLKQGQLQFDLASSQVTPDHLEQLYGQ</sequence>
<dbReference type="GO" id="GO:0005886">
    <property type="term" value="C:plasma membrane"/>
    <property type="evidence" value="ECO:0007669"/>
    <property type="project" value="TreeGrafter"/>
</dbReference>
<evidence type="ECO:0000313" key="4">
    <source>
        <dbReference type="EMBL" id="SHH34923.1"/>
    </source>
</evidence>
<gene>
    <name evidence="4" type="ORF">SAMN02745129_1912</name>
</gene>
<dbReference type="STRING" id="299255.SAMN02745129_1912"/>
<evidence type="ECO:0000259" key="3">
    <source>
        <dbReference type="PROSITE" id="PS50893"/>
    </source>
</evidence>
<evidence type="ECO:0000256" key="1">
    <source>
        <dbReference type="ARBA" id="ARBA00022741"/>
    </source>
</evidence>
<evidence type="ECO:0000313" key="5">
    <source>
        <dbReference type="Proteomes" id="UP000184268"/>
    </source>
</evidence>
<dbReference type="PROSITE" id="PS50893">
    <property type="entry name" value="ABC_TRANSPORTER_2"/>
    <property type="match status" value="1"/>
</dbReference>
<feature type="domain" description="ABC transporter" evidence="3">
    <location>
        <begin position="4"/>
        <end position="215"/>
    </location>
</feature>
<dbReference type="Proteomes" id="UP000184268">
    <property type="component" value="Unassembled WGS sequence"/>
</dbReference>
<dbReference type="Gene3D" id="3.40.50.300">
    <property type="entry name" value="P-loop containing nucleotide triphosphate hydrolases"/>
    <property type="match status" value="1"/>
</dbReference>
<dbReference type="SMART" id="SM00382">
    <property type="entry name" value="AAA"/>
    <property type="match status" value="1"/>
</dbReference>
<dbReference type="RefSeq" id="WP_200804666.1">
    <property type="nucleotide sequence ID" value="NZ_FQXG01000002.1"/>
</dbReference>
<keyword evidence="5" id="KW-1185">Reference proteome</keyword>
<dbReference type="GO" id="GO:0022857">
    <property type="term" value="F:transmembrane transporter activity"/>
    <property type="evidence" value="ECO:0007669"/>
    <property type="project" value="TreeGrafter"/>
</dbReference>
<name>A0A1M5SAJ0_9GAMM</name>
<dbReference type="Pfam" id="PF00005">
    <property type="entry name" value="ABC_tran"/>
    <property type="match status" value="1"/>
</dbReference>
<dbReference type="InterPro" id="IPR003439">
    <property type="entry name" value="ABC_transporter-like_ATP-bd"/>
</dbReference>
<dbReference type="PANTHER" id="PTHR24220:SF659">
    <property type="entry name" value="TRANSPORTER, PUTATIVE-RELATED"/>
    <property type="match status" value="1"/>
</dbReference>